<evidence type="ECO:0000256" key="1">
    <source>
        <dbReference type="ARBA" id="ARBA00001968"/>
    </source>
</evidence>
<proteinExistence type="predicted"/>
<protein>
    <recommendedName>
        <fullName evidence="4">DDE Tnp4 domain-containing protein</fullName>
    </recommendedName>
</protein>
<evidence type="ECO:0000313" key="5">
    <source>
        <dbReference type="EMBL" id="KAE8266022.1"/>
    </source>
</evidence>
<comment type="caution">
    <text evidence="5">The sequence shown here is derived from an EMBL/GenBank/DDBJ whole genome shotgun (WGS) entry which is preliminary data.</text>
</comment>
<feature type="domain" description="DDE Tnp4" evidence="4">
    <location>
        <begin position="4"/>
        <end position="133"/>
    </location>
</feature>
<dbReference type="EMBL" id="LWDG02000395">
    <property type="protein sequence ID" value="KAE8266022.1"/>
    <property type="molecule type" value="Genomic_DNA"/>
</dbReference>
<keyword evidence="6" id="KW-1185">Reference proteome</keyword>
<feature type="compositionally biased region" description="Gly residues" evidence="3">
    <location>
        <begin position="189"/>
        <end position="201"/>
    </location>
</feature>
<dbReference type="Pfam" id="PF13359">
    <property type="entry name" value="DDE_Tnp_4"/>
    <property type="match status" value="1"/>
</dbReference>
<evidence type="ECO:0000256" key="2">
    <source>
        <dbReference type="ARBA" id="ARBA00022723"/>
    </source>
</evidence>
<sequence length="238" mass="26472">MVRVDGTTVPLSEKPYLYGPAWFNRKGRYSMNVQIVTDHQMNIIDFSVGRTGSRCDSVAFEDTRLADWPSNTRTCSVMESGAGETLAISVRTQNWLVLPFTRPLKDPTRNRQSNYHLSKIRISSEHTIGWVKGSQEDVQYACSWLRAAVLLHQTAKWVEQGKASEDPFYMNGTAWEAAEREEKAESRGGEGAGGAVGATGGAAGESRAAQLVRAHKFRDGLMKILCKAKPTRQSRRTF</sequence>
<dbReference type="GO" id="GO:0046872">
    <property type="term" value="F:metal ion binding"/>
    <property type="evidence" value="ECO:0007669"/>
    <property type="project" value="UniProtKB-KW"/>
</dbReference>
<comment type="cofactor">
    <cofactor evidence="1">
        <name>a divalent metal cation</name>
        <dbReference type="ChEBI" id="CHEBI:60240"/>
    </cofactor>
</comment>
<name>A0A8X7T211_9BASI</name>
<dbReference type="AlphaFoldDB" id="A0A8X7T211"/>
<evidence type="ECO:0000313" key="6">
    <source>
        <dbReference type="Proteomes" id="UP000078113"/>
    </source>
</evidence>
<gene>
    <name evidence="5" type="ORF">A4X09_0g6326</name>
</gene>
<evidence type="ECO:0000256" key="3">
    <source>
        <dbReference type="SAM" id="MobiDB-lite"/>
    </source>
</evidence>
<reference evidence="5" key="2">
    <citation type="journal article" date="2019" name="IMA Fungus">
        <title>Genome sequencing and comparison of five Tilletia species to identify candidate genes for the detection of regulated species infecting wheat.</title>
        <authorList>
            <person name="Nguyen H.D.T."/>
            <person name="Sultana T."/>
            <person name="Kesanakurti P."/>
            <person name="Hambleton S."/>
        </authorList>
    </citation>
    <scope>NUCLEOTIDE SEQUENCE</scope>
    <source>
        <strain evidence="5">DAOMC 236422</strain>
    </source>
</reference>
<organism evidence="5 6">
    <name type="scientific">Tilletia walkeri</name>
    <dbReference type="NCBI Taxonomy" id="117179"/>
    <lineage>
        <taxon>Eukaryota</taxon>
        <taxon>Fungi</taxon>
        <taxon>Dikarya</taxon>
        <taxon>Basidiomycota</taxon>
        <taxon>Ustilaginomycotina</taxon>
        <taxon>Exobasidiomycetes</taxon>
        <taxon>Tilletiales</taxon>
        <taxon>Tilletiaceae</taxon>
        <taxon>Tilletia</taxon>
    </lineage>
</organism>
<dbReference type="InterPro" id="IPR027806">
    <property type="entry name" value="HARBI1_dom"/>
</dbReference>
<accession>A0A8X7T211</accession>
<evidence type="ECO:0000259" key="4">
    <source>
        <dbReference type="Pfam" id="PF13359"/>
    </source>
</evidence>
<keyword evidence="2" id="KW-0479">Metal-binding</keyword>
<dbReference type="Proteomes" id="UP000078113">
    <property type="component" value="Unassembled WGS sequence"/>
</dbReference>
<feature type="region of interest" description="Disordered" evidence="3">
    <location>
        <begin position="177"/>
        <end position="201"/>
    </location>
</feature>
<reference evidence="5" key="1">
    <citation type="submission" date="2016-04" db="EMBL/GenBank/DDBJ databases">
        <authorList>
            <person name="Nguyen H.D."/>
            <person name="Samba Siva P."/>
            <person name="Cullis J."/>
            <person name="Levesque C.A."/>
            <person name="Hambleton S."/>
        </authorList>
    </citation>
    <scope>NUCLEOTIDE SEQUENCE</scope>
    <source>
        <strain evidence="5">DAOMC 236422</strain>
    </source>
</reference>
<feature type="compositionally biased region" description="Basic and acidic residues" evidence="3">
    <location>
        <begin position="177"/>
        <end position="188"/>
    </location>
</feature>